<dbReference type="PROSITE" id="PS50225">
    <property type="entry name" value="SOCS"/>
    <property type="match status" value="1"/>
</dbReference>
<evidence type="ECO:0000256" key="12">
    <source>
        <dbReference type="ARBA" id="ARBA00045700"/>
    </source>
</evidence>
<evidence type="ECO:0000256" key="15">
    <source>
        <dbReference type="SAM" id="MobiDB-lite"/>
    </source>
</evidence>
<evidence type="ECO:0000256" key="13">
    <source>
        <dbReference type="ARBA" id="ARBA00046811"/>
    </source>
</evidence>
<reference evidence="20 21" key="1">
    <citation type="submission" date="2024-08" db="EMBL/GenBank/DDBJ databases">
        <title>The draft genome of Apodemus speciosus.</title>
        <authorList>
            <person name="Nabeshima K."/>
            <person name="Suzuki S."/>
            <person name="Onuma M."/>
        </authorList>
    </citation>
    <scope>NUCLEOTIDE SEQUENCE [LARGE SCALE GENOMIC DNA]</scope>
    <source>
        <strain evidence="20">IB14-021</strain>
    </source>
</reference>
<dbReference type="SUPFAM" id="SSF47986">
    <property type="entry name" value="DEATH domain"/>
    <property type="match status" value="2"/>
</dbReference>
<evidence type="ECO:0000256" key="3">
    <source>
        <dbReference type="ARBA" id="ARBA00021409"/>
    </source>
</evidence>
<dbReference type="InterPro" id="IPR000980">
    <property type="entry name" value="SH2"/>
</dbReference>
<evidence type="ECO:0000256" key="10">
    <source>
        <dbReference type="ARBA" id="ARBA00022843"/>
    </source>
</evidence>
<keyword evidence="5" id="KW-1017">Isopeptide bond</keyword>
<feature type="domain" description="SOCS box" evidence="19">
    <location>
        <begin position="151"/>
        <end position="197"/>
    </location>
</feature>
<evidence type="ECO:0000259" key="16">
    <source>
        <dbReference type="PROSITE" id="PS50001"/>
    </source>
</evidence>
<dbReference type="InterPro" id="IPR001496">
    <property type="entry name" value="SOCS_box"/>
</dbReference>
<evidence type="ECO:0000256" key="7">
    <source>
        <dbReference type="ARBA" id="ARBA00022604"/>
    </source>
</evidence>
<dbReference type="InterPro" id="IPR036036">
    <property type="entry name" value="SOCS_box-like_dom_sf"/>
</dbReference>
<dbReference type="EMBL" id="BAAFST010000010">
    <property type="protein sequence ID" value="GAB1295514.1"/>
    <property type="molecule type" value="Genomic_DNA"/>
</dbReference>
<comment type="subunit">
    <text evidence="13">Substrate-recognition component of the ECS(SOCS2) complex, composed of SOCS2, CUL5, ELOB, ELOC and RNF7/RBX2. Interacts with IGF1R. Interacts with DCUN1D1.</text>
</comment>
<dbReference type="SMART" id="SM00969">
    <property type="entry name" value="SOCS_box"/>
    <property type="match status" value="1"/>
</dbReference>
<keyword evidence="7" id="KW-0341">Growth regulation</keyword>
<comment type="caution">
    <text evidence="20">The sequence shown here is derived from an EMBL/GenBank/DDBJ whole genome shotgun (WGS) entry which is preliminary data.</text>
</comment>
<dbReference type="InterPro" id="IPR003006">
    <property type="entry name" value="Ig/MHC_CS"/>
</dbReference>
<dbReference type="SMART" id="SM00253">
    <property type="entry name" value="SOCS"/>
    <property type="match status" value="1"/>
</dbReference>
<sequence length="454" mass="51201">MTLRCLEPSGNGADRTRSQWGTAGSPEEQSPEAARLAKALRELSQTGWYWGSMTVNEAKEKLKEAPEGTFLIRDSSHSDYLLTISVKTSAGPTNLRIEYQDGKFRLDSIICVKSKLKQFDSVVHLIDYYVQMCKDKRTGPEAPRNGTVHLYLTKPLYTSAPTLQHFCRLAINKCTGTIWGLPLPTRLKDYLEEYKFQGEFASFTHSKYGRESFNLTSCALNKDGYSTSCSAFNKDGRNTSCLGLLPSTKMVFMGEMEARDKQVLRSLRLELGAEVLVEGLVLQYLYQEGILTENHVQEIKAQTTGLRKTMLLLDILPSRGPKAFDTFLDSLQEFPWVREKLEKAREDATAEPPTGDWMSGIPSHILNSSPSDRQINQLAQKLGPEWEPVVLSLGLSQTDIYRCKANHPHNVQSQVVEAFVRWRQRYGKQATFLSLHQGLQAVEADPSLLQHMLE</sequence>
<dbReference type="SUPFAM" id="SSF55550">
    <property type="entry name" value="SH2 domain"/>
    <property type="match status" value="1"/>
</dbReference>
<dbReference type="SMART" id="SM00114">
    <property type="entry name" value="CARD"/>
    <property type="match status" value="1"/>
</dbReference>
<evidence type="ECO:0000256" key="5">
    <source>
        <dbReference type="ARBA" id="ARBA00022499"/>
    </source>
</evidence>
<dbReference type="SMART" id="SM00005">
    <property type="entry name" value="DEATH"/>
    <property type="match status" value="1"/>
</dbReference>
<comment type="pathway">
    <text evidence="2">Protein modification; protein ubiquitination.</text>
</comment>
<dbReference type="Gene3D" id="1.10.533.10">
    <property type="entry name" value="Death Domain, Fas"/>
    <property type="match status" value="2"/>
</dbReference>
<dbReference type="CDD" id="cd08319">
    <property type="entry name" value="Death_RAIDD"/>
    <property type="match status" value="1"/>
</dbReference>
<evidence type="ECO:0000259" key="19">
    <source>
        <dbReference type="PROSITE" id="PS50225"/>
    </source>
</evidence>
<dbReference type="InterPro" id="IPR028410">
    <property type="entry name" value="SOCS2_SOCS_box"/>
</dbReference>
<protein>
    <recommendedName>
        <fullName evidence="3">Suppressor of cytokine signaling 2</fullName>
    </recommendedName>
</protein>
<feature type="region of interest" description="Disordered" evidence="15">
    <location>
        <begin position="1"/>
        <end position="31"/>
    </location>
</feature>
<evidence type="ECO:0000256" key="8">
    <source>
        <dbReference type="ARBA" id="ARBA00022700"/>
    </source>
</evidence>
<evidence type="ECO:0000256" key="11">
    <source>
        <dbReference type="ARBA" id="ARBA00022999"/>
    </source>
</evidence>
<evidence type="ECO:0000256" key="9">
    <source>
        <dbReference type="ARBA" id="ARBA00022786"/>
    </source>
</evidence>
<evidence type="ECO:0000256" key="4">
    <source>
        <dbReference type="ARBA" id="ARBA00022490"/>
    </source>
</evidence>
<dbReference type="CDD" id="cd10383">
    <property type="entry name" value="SH2_SOCS2"/>
    <property type="match status" value="1"/>
</dbReference>
<evidence type="ECO:0000256" key="6">
    <source>
        <dbReference type="ARBA" id="ARBA00022553"/>
    </source>
</evidence>
<dbReference type="PANTHER" id="PTHR10155:SF7">
    <property type="entry name" value="SUPPRESSOR OF CYTOKINE SIGNALING 2"/>
    <property type="match status" value="1"/>
</dbReference>
<keyword evidence="11 14" id="KW-0727">SH2 domain</keyword>
<dbReference type="PRINTS" id="PR00401">
    <property type="entry name" value="SH2DOMAIN"/>
</dbReference>
<dbReference type="InterPro" id="IPR011029">
    <property type="entry name" value="DEATH-like_dom_sf"/>
</dbReference>
<dbReference type="PROSITE" id="PS50017">
    <property type="entry name" value="DEATH_DOMAIN"/>
    <property type="match status" value="1"/>
</dbReference>
<dbReference type="CDD" id="cd08327">
    <property type="entry name" value="CARD_RAIDD"/>
    <property type="match status" value="1"/>
</dbReference>
<dbReference type="InterPro" id="IPR037926">
    <property type="entry name" value="CRADD_Death"/>
</dbReference>
<dbReference type="SUPFAM" id="SSF158235">
    <property type="entry name" value="SOCS box-like"/>
    <property type="match status" value="1"/>
</dbReference>
<dbReference type="Gene3D" id="1.10.750.20">
    <property type="entry name" value="SOCS box"/>
    <property type="match status" value="1"/>
</dbReference>
<evidence type="ECO:0000313" key="21">
    <source>
        <dbReference type="Proteomes" id="UP001623349"/>
    </source>
</evidence>
<dbReference type="CDD" id="cd03736">
    <property type="entry name" value="SOCS_SOCS2"/>
    <property type="match status" value="1"/>
</dbReference>
<dbReference type="Gene3D" id="3.30.505.10">
    <property type="entry name" value="SH2 domain"/>
    <property type="match status" value="1"/>
</dbReference>
<evidence type="ECO:0000259" key="18">
    <source>
        <dbReference type="PROSITE" id="PS50209"/>
    </source>
</evidence>
<evidence type="ECO:0000313" key="20">
    <source>
        <dbReference type="EMBL" id="GAB1295514.1"/>
    </source>
</evidence>
<name>A0ABQ0F8B2_APOSI</name>
<dbReference type="InterPro" id="IPR035862">
    <property type="entry name" value="SOCS2_SH2"/>
</dbReference>
<dbReference type="Proteomes" id="UP001623349">
    <property type="component" value="Unassembled WGS sequence"/>
</dbReference>
<dbReference type="InterPro" id="IPR000488">
    <property type="entry name" value="Death_dom"/>
</dbReference>
<evidence type="ECO:0000259" key="17">
    <source>
        <dbReference type="PROSITE" id="PS50017"/>
    </source>
</evidence>
<organism evidence="20 21">
    <name type="scientific">Apodemus speciosus</name>
    <name type="common">Large Japanese field mouse</name>
    <dbReference type="NCBI Taxonomy" id="105296"/>
    <lineage>
        <taxon>Eukaryota</taxon>
        <taxon>Metazoa</taxon>
        <taxon>Chordata</taxon>
        <taxon>Craniata</taxon>
        <taxon>Vertebrata</taxon>
        <taxon>Euteleostomi</taxon>
        <taxon>Mammalia</taxon>
        <taxon>Eutheria</taxon>
        <taxon>Euarchontoglires</taxon>
        <taxon>Glires</taxon>
        <taxon>Rodentia</taxon>
        <taxon>Myomorpha</taxon>
        <taxon>Muroidea</taxon>
        <taxon>Muridae</taxon>
        <taxon>Murinae</taxon>
        <taxon>Apodemus</taxon>
    </lineage>
</organism>
<keyword evidence="8" id="KW-0734">Signal transduction inhibitor</keyword>
<keyword evidence="6" id="KW-0597">Phosphoprotein</keyword>
<keyword evidence="21" id="KW-1185">Reference proteome</keyword>
<dbReference type="InterPro" id="IPR042148">
    <property type="entry name" value="CARD_RAIDD"/>
</dbReference>
<gene>
    <name evidence="20" type="ORF">APTSU1_001074800</name>
</gene>
<dbReference type="PROSITE" id="PS00290">
    <property type="entry name" value="IG_MHC"/>
    <property type="match status" value="1"/>
</dbReference>
<feature type="domain" description="SH2" evidence="16">
    <location>
        <begin position="48"/>
        <end position="156"/>
    </location>
</feature>
<dbReference type="Pfam" id="PF00017">
    <property type="entry name" value="SH2"/>
    <property type="match status" value="1"/>
</dbReference>
<evidence type="ECO:0000256" key="1">
    <source>
        <dbReference type="ARBA" id="ARBA00004496"/>
    </source>
</evidence>
<proteinExistence type="predicted"/>
<feature type="domain" description="CARD" evidence="18">
    <location>
        <begin position="256"/>
        <end position="333"/>
    </location>
</feature>
<dbReference type="PROSITE" id="PS50001">
    <property type="entry name" value="SH2"/>
    <property type="match status" value="1"/>
</dbReference>
<dbReference type="InterPro" id="IPR001315">
    <property type="entry name" value="CARD"/>
</dbReference>
<comment type="function">
    <text evidence="12">Substrate-recognition component of a cullin-5-RING E3 ubiquitin-protein ligase complex (ECS complex, also named CRL5 complex), which mediates the ubiquitination and subsequent proteasomal degradation of target proteins, such as EPOR and GHR. Specifically recognizes and binds phosphorylated proteins via its SH2 domain, promoting their ubiquitination. The ECS(SOCS2) complex acts as a key regulator of growth hormone receptor (GHR) levels by mediating ubiquitination and degradation of GHR, following GHR phosphorylation by JAK2. The ECS(SOCS2) also catalyzes ubiquitination and degradation of JAK2-phosphorylated EPOR.</text>
</comment>
<keyword evidence="4" id="KW-0963">Cytoplasm</keyword>
<dbReference type="Pfam" id="PF07525">
    <property type="entry name" value="SOCS_box"/>
    <property type="match status" value="1"/>
</dbReference>
<dbReference type="InterPro" id="IPR036860">
    <property type="entry name" value="SH2_dom_sf"/>
</dbReference>
<dbReference type="PANTHER" id="PTHR10155">
    <property type="entry name" value="PHOSPHATIDYLINOSITOL 3-KINASE REGULATORY SUBUNIT"/>
    <property type="match status" value="1"/>
</dbReference>
<keyword evidence="10" id="KW-0832">Ubl conjugation</keyword>
<dbReference type="PROSITE" id="PS50209">
    <property type="entry name" value="CARD"/>
    <property type="match status" value="1"/>
</dbReference>
<evidence type="ECO:0000256" key="2">
    <source>
        <dbReference type="ARBA" id="ARBA00004906"/>
    </source>
</evidence>
<dbReference type="SMART" id="SM00252">
    <property type="entry name" value="SH2"/>
    <property type="match status" value="1"/>
</dbReference>
<evidence type="ECO:0000256" key="14">
    <source>
        <dbReference type="PROSITE-ProRule" id="PRU00191"/>
    </source>
</evidence>
<dbReference type="Pfam" id="PF00531">
    <property type="entry name" value="Death"/>
    <property type="match status" value="1"/>
</dbReference>
<keyword evidence="9" id="KW-0833">Ubl conjugation pathway</keyword>
<comment type="subcellular location">
    <subcellularLocation>
        <location evidence="1">Cytoplasm</location>
    </subcellularLocation>
</comment>
<accession>A0ABQ0F8B2</accession>
<dbReference type="Pfam" id="PF00619">
    <property type="entry name" value="CARD"/>
    <property type="match status" value="1"/>
</dbReference>
<feature type="domain" description="Death" evidence="17">
    <location>
        <begin position="371"/>
        <end position="443"/>
    </location>
</feature>